<gene>
    <name evidence="2" type="ORF">LCGC14_3033400</name>
</gene>
<feature type="domain" description="Probable transposase IS891/IS1136/IS1341" evidence="1">
    <location>
        <begin position="119"/>
        <end position="200"/>
    </location>
</feature>
<dbReference type="EMBL" id="LAZR01063429">
    <property type="protein sequence ID" value="KKK59536.1"/>
    <property type="molecule type" value="Genomic_DNA"/>
</dbReference>
<name>A0A0F8ZHT4_9ZZZZ</name>
<dbReference type="Pfam" id="PF01385">
    <property type="entry name" value="OrfB_IS605"/>
    <property type="match status" value="1"/>
</dbReference>
<comment type="caution">
    <text evidence="2">The sequence shown here is derived from an EMBL/GenBank/DDBJ whole genome shotgun (WGS) entry which is preliminary data.</text>
</comment>
<organism evidence="2">
    <name type="scientific">marine sediment metagenome</name>
    <dbReference type="NCBI Taxonomy" id="412755"/>
    <lineage>
        <taxon>unclassified sequences</taxon>
        <taxon>metagenomes</taxon>
        <taxon>ecological metagenomes</taxon>
    </lineage>
</organism>
<reference evidence="2" key="1">
    <citation type="journal article" date="2015" name="Nature">
        <title>Complex archaea that bridge the gap between prokaryotes and eukaryotes.</title>
        <authorList>
            <person name="Spang A."/>
            <person name="Saw J.H."/>
            <person name="Jorgensen S.L."/>
            <person name="Zaremba-Niedzwiedzka K."/>
            <person name="Martijn J."/>
            <person name="Lind A.E."/>
            <person name="van Eijk R."/>
            <person name="Schleper C."/>
            <person name="Guy L."/>
            <person name="Ettema T.J."/>
        </authorList>
    </citation>
    <scope>NUCLEOTIDE SEQUENCE</scope>
</reference>
<protein>
    <recommendedName>
        <fullName evidence="1">Probable transposase IS891/IS1136/IS1341 domain-containing protein</fullName>
    </recommendedName>
</protein>
<proteinExistence type="predicted"/>
<sequence length="237" mass="28033">ADLTCSARTKAVESLKSVKRLQSKENQRATWQKRKAKTLSCPQSKQTSIRYNDKTFTISFEKDLVSLQTIHKRIKAPFIVPEYFKKYLTWRRRSAELFIRHNIVWLHISFDKSTELYSSNEKFVGIDRGIKKLAVTSDKKFFGGGHVKQVSRRYQRLRSALQKKRHSGKRHLAKIRGKENRFRKDVNHCISKQIVNSLEKGTTIILEKLTDINKIVNKKRRKTVKDREYRREHRAYA</sequence>
<feature type="non-terminal residue" evidence="2">
    <location>
        <position position="1"/>
    </location>
</feature>
<dbReference type="AlphaFoldDB" id="A0A0F8ZHT4"/>
<dbReference type="InterPro" id="IPR001959">
    <property type="entry name" value="Transposase"/>
</dbReference>
<evidence type="ECO:0000313" key="2">
    <source>
        <dbReference type="EMBL" id="KKK59536.1"/>
    </source>
</evidence>
<evidence type="ECO:0000259" key="1">
    <source>
        <dbReference type="Pfam" id="PF01385"/>
    </source>
</evidence>
<accession>A0A0F8ZHT4</accession>